<evidence type="ECO:0000313" key="2">
    <source>
        <dbReference type="EMBL" id="KAK7437118.1"/>
    </source>
</evidence>
<feature type="compositionally biased region" description="Basic and acidic residues" evidence="1">
    <location>
        <begin position="66"/>
        <end position="79"/>
    </location>
</feature>
<organism evidence="2 3">
    <name type="scientific">Marasmiellus scandens</name>
    <dbReference type="NCBI Taxonomy" id="2682957"/>
    <lineage>
        <taxon>Eukaryota</taxon>
        <taxon>Fungi</taxon>
        <taxon>Dikarya</taxon>
        <taxon>Basidiomycota</taxon>
        <taxon>Agaricomycotina</taxon>
        <taxon>Agaricomycetes</taxon>
        <taxon>Agaricomycetidae</taxon>
        <taxon>Agaricales</taxon>
        <taxon>Marasmiineae</taxon>
        <taxon>Omphalotaceae</taxon>
        <taxon>Marasmiellus</taxon>
    </lineage>
</organism>
<gene>
    <name evidence="2" type="ORF">VKT23_018742</name>
</gene>
<evidence type="ECO:0000313" key="3">
    <source>
        <dbReference type="Proteomes" id="UP001498398"/>
    </source>
</evidence>
<keyword evidence="3" id="KW-1185">Reference proteome</keyword>
<proteinExistence type="predicted"/>
<evidence type="ECO:0000256" key="1">
    <source>
        <dbReference type="SAM" id="MobiDB-lite"/>
    </source>
</evidence>
<comment type="caution">
    <text evidence="2">The sequence shown here is derived from an EMBL/GenBank/DDBJ whole genome shotgun (WGS) entry which is preliminary data.</text>
</comment>
<dbReference type="Proteomes" id="UP001498398">
    <property type="component" value="Unassembled WGS sequence"/>
</dbReference>
<feature type="compositionally biased region" description="Polar residues" evidence="1">
    <location>
        <begin position="106"/>
        <end position="119"/>
    </location>
</feature>
<accession>A0ABR1IPT7</accession>
<protein>
    <submittedName>
        <fullName evidence="2">Uncharacterized protein</fullName>
    </submittedName>
</protein>
<feature type="compositionally biased region" description="Basic and acidic residues" evidence="1">
    <location>
        <begin position="35"/>
        <end position="47"/>
    </location>
</feature>
<name>A0ABR1IPT7_9AGAR</name>
<dbReference type="EMBL" id="JBANRG010000088">
    <property type="protein sequence ID" value="KAK7437118.1"/>
    <property type="molecule type" value="Genomic_DNA"/>
</dbReference>
<reference evidence="2 3" key="1">
    <citation type="submission" date="2024-01" db="EMBL/GenBank/DDBJ databases">
        <title>A draft genome for the cacao thread blight pathogen Marasmiellus scandens.</title>
        <authorList>
            <person name="Baruah I.K."/>
            <person name="Leung J."/>
            <person name="Bukari Y."/>
            <person name="Amoako-Attah I."/>
            <person name="Meinhardt L.W."/>
            <person name="Bailey B.A."/>
            <person name="Cohen S.P."/>
        </authorList>
    </citation>
    <scope>NUCLEOTIDE SEQUENCE [LARGE SCALE GENOMIC DNA]</scope>
    <source>
        <strain evidence="2 3">GH-19</strain>
    </source>
</reference>
<feature type="region of interest" description="Disordered" evidence="1">
    <location>
        <begin position="1"/>
        <end position="119"/>
    </location>
</feature>
<feature type="compositionally biased region" description="Basic and acidic residues" evidence="1">
    <location>
        <begin position="10"/>
        <end position="23"/>
    </location>
</feature>
<sequence>MAKSSTARSEGGKGKTRFLERNDALQLATTIASTQEEKAIGRSEKHTLTQRTESSKPPRKSTSKAKLLEIKARIASDRTKAKKKKRQQARSGPVQQKRSSSPSSSLDIKSTTGKRVSFV</sequence>